<dbReference type="InterPro" id="IPR017900">
    <property type="entry name" value="4Fe4S_Fe_S_CS"/>
</dbReference>
<keyword evidence="3" id="KW-0411">Iron-sulfur</keyword>
<dbReference type="GO" id="GO:0051536">
    <property type="term" value="F:iron-sulfur cluster binding"/>
    <property type="evidence" value="ECO:0007669"/>
    <property type="project" value="UniProtKB-KW"/>
</dbReference>
<comment type="caution">
    <text evidence="5">The sequence shown here is derived from an EMBL/GenBank/DDBJ whole genome shotgun (WGS) entry which is preliminary data.</text>
</comment>
<reference evidence="5" key="1">
    <citation type="submission" date="2020-10" db="EMBL/GenBank/DDBJ databases">
        <authorList>
            <person name="Gilroy R."/>
        </authorList>
    </citation>
    <scope>NUCLEOTIDE SEQUENCE</scope>
    <source>
        <strain evidence="5">ChiHjej13B12-12457</strain>
    </source>
</reference>
<dbReference type="PANTHER" id="PTHR43122">
    <property type="entry name" value="FERREDOXIN SUBUNIT OF PYRUVATE:FLAVODOXIN OXIDOREDUCTASE-RELATED"/>
    <property type="match status" value="1"/>
</dbReference>
<dbReference type="Proteomes" id="UP000886744">
    <property type="component" value="Unassembled WGS sequence"/>
</dbReference>
<dbReference type="PROSITE" id="PS51379">
    <property type="entry name" value="4FE4S_FER_2"/>
    <property type="match status" value="2"/>
</dbReference>
<organism evidence="5 6">
    <name type="scientific">Candidatus Coprenecus avistercoris</name>
    <dbReference type="NCBI Taxonomy" id="2840730"/>
    <lineage>
        <taxon>Bacteria</taxon>
        <taxon>Pseudomonadati</taxon>
        <taxon>Bacteroidota</taxon>
        <taxon>Bacteroidia</taxon>
        <taxon>Bacteroidales</taxon>
        <taxon>Rikenellaceae</taxon>
        <taxon>Rikenellaceae incertae sedis</taxon>
        <taxon>Candidatus Coprenecus</taxon>
    </lineage>
</organism>
<dbReference type="GO" id="GO:0046872">
    <property type="term" value="F:metal ion binding"/>
    <property type="evidence" value="ECO:0007669"/>
    <property type="project" value="UniProtKB-KW"/>
</dbReference>
<dbReference type="AlphaFoldDB" id="A0A9D1E1B6"/>
<dbReference type="PANTHER" id="PTHR43122:SF2">
    <property type="entry name" value="FERREDOXIN SUBUNIT OF PYRUVATE:FLAVODOXIN OXIDOREDUCTASE"/>
    <property type="match status" value="1"/>
</dbReference>
<protein>
    <submittedName>
        <fullName evidence="5">4Fe-4S binding protein</fullName>
    </submittedName>
</protein>
<dbReference type="Pfam" id="PF12838">
    <property type="entry name" value="Fer4_7"/>
    <property type="match status" value="1"/>
</dbReference>
<dbReference type="PROSITE" id="PS00198">
    <property type="entry name" value="4FE4S_FER_1"/>
    <property type="match status" value="2"/>
</dbReference>
<evidence type="ECO:0000259" key="4">
    <source>
        <dbReference type="PROSITE" id="PS51379"/>
    </source>
</evidence>
<accession>A0A9D1E1B6</accession>
<reference evidence="5" key="2">
    <citation type="journal article" date="2021" name="PeerJ">
        <title>Extensive microbial diversity within the chicken gut microbiome revealed by metagenomics and culture.</title>
        <authorList>
            <person name="Gilroy R."/>
            <person name="Ravi A."/>
            <person name="Getino M."/>
            <person name="Pursley I."/>
            <person name="Horton D.L."/>
            <person name="Alikhan N.F."/>
            <person name="Baker D."/>
            <person name="Gharbi K."/>
            <person name="Hall N."/>
            <person name="Watson M."/>
            <person name="Adriaenssens E.M."/>
            <person name="Foster-Nyarko E."/>
            <person name="Jarju S."/>
            <person name="Secka A."/>
            <person name="Antonio M."/>
            <person name="Oren A."/>
            <person name="Chaudhuri R.R."/>
            <person name="La Ragione R."/>
            <person name="Hildebrand F."/>
            <person name="Pallen M.J."/>
        </authorList>
    </citation>
    <scope>NUCLEOTIDE SEQUENCE</scope>
    <source>
        <strain evidence="5">ChiHjej13B12-12457</strain>
    </source>
</reference>
<keyword evidence="1" id="KW-0479">Metal-binding</keyword>
<proteinExistence type="predicted"/>
<feature type="domain" description="4Fe-4S ferredoxin-type" evidence="4">
    <location>
        <begin position="5"/>
        <end position="34"/>
    </location>
</feature>
<dbReference type="SUPFAM" id="SSF54862">
    <property type="entry name" value="4Fe-4S ferredoxins"/>
    <property type="match status" value="1"/>
</dbReference>
<evidence type="ECO:0000313" key="5">
    <source>
        <dbReference type="EMBL" id="HIR62817.1"/>
    </source>
</evidence>
<evidence type="ECO:0000313" key="6">
    <source>
        <dbReference type="Proteomes" id="UP000886744"/>
    </source>
</evidence>
<evidence type="ECO:0000256" key="2">
    <source>
        <dbReference type="ARBA" id="ARBA00023004"/>
    </source>
</evidence>
<name>A0A9D1E1B6_9BACT</name>
<dbReference type="Gene3D" id="3.30.70.20">
    <property type="match status" value="2"/>
</dbReference>
<feature type="domain" description="4Fe-4S ferredoxin-type" evidence="4">
    <location>
        <begin position="42"/>
        <end position="71"/>
    </location>
</feature>
<evidence type="ECO:0000256" key="1">
    <source>
        <dbReference type="ARBA" id="ARBA00022723"/>
    </source>
</evidence>
<keyword evidence="2" id="KW-0408">Iron</keyword>
<sequence length="73" mass="7705">MATQGAIVVDKERCKGCGVCVVNCPTEAIALSHEVNGKGYNFLSLVNPEKCIGCANCATVCPDSVITVYRVKI</sequence>
<dbReference type="InterPro" id="IPR017896">
    <property type="entry name" value="4Fe4S_Fe-S-bd"/>
</dbReference>
<evidence type="ECO:0000256" key="3">
    <source>
        <dbReference type="ARBA" id="ARBA00023014"/>
    </source>
</evidence>
<gene>
    <name evidence="5" type="ORF">IAC94_04770</name>
</gene>
<dbReference type="EMBL" id="DVHI01000061">
    <property type="protein sequence ID" value="HIR62817.1"/>
    <property type="molecule type" value="Genomic_DNA"/>
</dbReference>